<dbReference type="EMBL" id="VCEI01000025">
    <property type="protein sequence ID" value="TLU92450.1"/>
    <property type="molecule type" value="Genomic_DNA"/>
</dbReference>
<keyword evidence="3" id="KW-1185">Reference proteome</keyword>
<gene>
    <name evidence="2" type="ORF">FEM55_13005</name>
</gene>
<dbReference type="InterPro" id="IPR018739">
    <property type="entry name" value="DUF2281"/>
</dbReference>
<accession>A0A5R9KC97</accession>
<dbReference type="AlphaFoldDB" id="A0A5R9KC97"/>
<sequence>MTSELSLYIKLQTLPPELKQEVNEFVDSLVQKSASQNQKAVPVFGCAKGKIRMSADFDDPLDDFREYMQ</sequence>
<proteinExistence type="predicted"/>
<evidence type="ECO:0000313" key="3">
    <source>
        <dbReference type="Proteomes" id="UP000309788"/>
    </source>
</evidence>
<evidence type="ECO:0000313" key="2">
    <source>
        <dbReference type="EMBL" id="TLU92450.1"/>
    </source>
</evidence>
<dbReference type="OrthoDB" id="9801704at2"/>
<reference evidence="2 3" key="1">
    <citation type="submission" date="2019-05" db="EMBL/GenBank/DDBJ databases">
        <authorList>
            <person name="Qu J.-H."/>
        </authorList>
    </citation>
    <scope>NUCLEOTIDE SEQUENCE [LARGE SCALE GENOMIC DNA]</scope>
    <source>
        <strain evidence="2 3">Z12</strain>
    </source>
</reference>
<organism evidence="2 3">
    <name type="scientific">Dyadobacter sediminis</name>
    <dbReference type="NCBI Taxonomy" id="1493691"/>
    <lineage>
        <taxon>Bacteria</taxon>
        <taxon>Pseudomonadati</taxon>
        <taxon>Bacteroidota</taxon>
        <taxon>Cytophagia</taxon>
        <taxon>Cytophagales</taxon>
        <taxon>Spirosomataceae</taxon>
        <taxon>Dyadobacter</taxon>
    </lineage>
</organism>
<comment type="caution">
    <text evidence="2">The sequence shown here is derived from an EMBL/GenBank/DDBJ whole genome shotgun (WGS) entry which is preliminary data.</text>
</comment>
<feature type="domain" description="DUF2281" evidence="1">
    <location>
        <begin position="7"/>
        <end position="67"/>
    </location>
</feature>
<dbReference type="Pfam" id="PF10047">
    <property type="entry name" value="DUF2281"/>
    <property type="match status" value="1"/>
</dbReference>
<dbReference type="Proteomes" id="UP000309788">
    <property type="component" value="Unassembled WGS sequence"/>
</dbReference>
<protein>
    <submittedName>
        <fullName evidence="2">DUF2281 domain-containing protein</fullName>
    </submittedName>
</protein>
<name>A0A5R9KC97_9BACT</name>
<evidence type="ECO:0000259" key="1">
    <source>
        <dbReference type="Pfam" id="PF10047"/>
    </source>
</evidence>